<dbReference type="InterPro" id="IPR017900">
    <property type="entry name" value="4Fe4S_Fe_S_CS"/>
</dbReference>
<dbReference type="Pfam" id="PF04060">
    <property type="entry name" value="FeS"/>
    <property type="match status" value="1"/>
</dbReference>
<evidence type="ECO:0000256" key="8">
    <source>
        <dbReference type="ARBA" id="ARBA00023014"/>
    </source>
</evidence>
<dbReference type="PROSITE" id="PS51379">
    <property type="entry name" value="4FE4S_FER_2"/>
    <property type="match status" value="4"/>
</dbReference>
<feature type="binding site" evidence="10">
    <location>
        <position position="53"/>
    </location>
    <ligand>
        <name>[4Fe-4S] cluster</name>
        <dbReference type="ChEBI" id="CHEBI:49883"/>
        <label>1</label>
    </ligand>
</feature>
<keyword evidence="6 10" id="KW-0249">Electron transport</keyword>
<dbReference type="Proteomes" id="UP000199394">
    <property type="component" value="Unassembled WGS sequence"/>
</dbReference>
<dbReference type="NCBIfam" id="TIGR01944">
    <property type="entry name" value="rnfB"/>
    <property type="match status" value="1"/>
</dbReference>
<dbReference type="Pfam" id="PF12838">
    <property type="entry name" value="Fer4_7"/>
    <property type="match status" value="2"/>
</dbReference>
<dbReference type="Gene3D" id="1.10.15.40">
    <property type="entry name" value="Electron transport complex subunit B, putative Fe-S cluster"/>
    <property type="match status" value="1"/>
</dbReference>
<evidence type="ECO:0000256" key="2">
    <source>
        <dbReference type="ARBA" id="ARBA00022485"/>
    </source>
</evidence>
<feature type="region of interest" description="Hydrophobic" evidence="10">
    <location>
        <begin position="1"/>
        <end position="27"/>
    </location>
</feature>
<comment type="similarity">
    <text evidence="10">Belongs to the 4Fe4S bacterial-type ferredoxin family. RnfB subfamily.</text>
</comment>
<evidence type="ECO:0000256" key="4">
    <source>
        <dbReference type="ARBA" id="ARBA00022737"/>
    </source>
</evidence>
<feature type="binding site" evidence="10">
    <location>
        <position position="178"/>
    </location>
    <ligand>
        <name>[4Fe-4S] cluster</name>
        <dbReference type="ChEBI" id="CHEBI:49883"/>
        <label>3</label>
    </ligand>
</feature>
<gene>
    <name evidence="10" type="primary">rnfB</name>
    <name evidence="14" type="ORF">SAMN04515656_10639</name>
</gene>
<feature type="binding site" evidence="10">
    <location>
        <position position="152"/>
    </location>
    <ligand>
        <name>[4Fe-4S] cluster</name>
        <dbReference type="ChEBI" id="CHEBI:49883"/>
        <label>3</label>
    </ligand>
</feature>
<reference evidence="14 15" key="1">
    <citation type="submission" date="2016-10" db="EMBL/GenBank/DDBJ databases">
        <authorList>
            <person name="de Groot N.N."/>
        </authorList>
    </citation>
    <scope>NUCLEOTIDE SEQUENCE [LARGE SCALE GENOMIC DNA]</scope>
    <source>
        <strain evidence="14 15">SR12</strain>
    </source>
</reference>
<feature type="binding site" evidence="10">
    <location>
        <position position="138"/>
    </location>
    <ligand>
        <name>[4Fe-4S] cluster</name>
        <dbReference type="ChEBI" id="CHEBI:49883"/>
        <label>2</label>
    </ligand>
</feature>
<evidence type="ECO:0000313" key="14">
    <source>
        <dbReference type="EMBL" id="SEA24591.1"/>
    </source>
</evidence>
<feature type="binding site" evidence="10">
    <location>
        <position position="148"/>
    </location>
    <ligand>
        <name>[4Fe-4S] cluster</name>
        <dbReference type="ChEBI" id="CHEBI:49883"/>
        <label>2</label>
    </ligand>
</feature>
<feature type="transmembrane region" description="Helical" evidence="11">
    <location>
        <begin position="6"/>
        <end position="27"/>
    </location>
</feature>
<keyword evidence="11" id="KW-1133">Transmembrane helix</keyword>
<dbReference type="HAMAP" id="MF_00463">
    <property type="entry name" value="RsxB_RnfB"/>
    <property type="match status" value="1"/>
</dbReference>
<name>A0A1H3ZMF4_9FIRM</name>
<feature type="binding site" evidence="10">
    <location>
        <position position="142"/>
    </location>
    <ligand>
        <name>[4Fe-4S] cluster</name>
        <dbReference type="ChEBI" id="CHEBI:49883"/>
        <label>2</label>
    </ligand>
</feature>
<dbReference type="EMBL" id="FNRK01000006">
    <property type="protein sequence ID" value="SEA24591.1"/>
    <property type="molecule type" value="Genomic_DNA"/>
</dbReference>
<dbReference type="PANTHER" id="PTHR43560:SF1">
    <property type="entry name" value="ION-TRANSLOCATING OXIDOREDUCTASE COMPLEX SUBUNIT B"/>
    <property type="match status" value="1"/>
</dbReference>
<comment type="caution">
    <text evidence="10">Lacks conserved residue(s) required for the propagation of feature annotation.</text>
</comment>
<dbReference type="PANTHER" id="PTHR43560">
    <property type="entry name" value="ION-TRANSLOCATING OXIDOREDUCTASE COMPLEX SUBUNIT B"/>
    <property type="match status" value="1"/>
</dbReference>
<feature type="binding site" evidence="10">
    <location>
        <position position="50"/>
    </location>
    <ligand>
        <name>[4Fe-4S] cluster</name>
        <dbReference type="ChEBI" id="CHEBI:49883"/>
        <label>1</label>
    </ligand>
</feature>
<feature type="binding site" evidence="10">
    <location>
        <position position="182"/>
    </location>
    <ligand>
        <name>[4Fe-4S] cluster</name>
        <dbReference type="ChEBI" id="CHEBI:49883"/>
        <label>2</label>
    </ligand>
</feature>
<feature type="domain" description="4Fe-4S ferredoxin-type" evidence="12">
    <location>
        <begin position="133"/>
        <end position="162"/>
    </location>
</feature>
<feature type="domain" description="4Fe-4S ferredoxin-type" evidence="12">
    <location>
        <begin position="163"/>
        <end position="192"/>
    </location>
</feature>
<dbReference type="STRING" id="81409.SAMN04515656_10639"/>
<evidence type="ECO:0000256" key="5">
    <source>
        <dbReference type="ARBA" id="ARBA00022967"/>
    </source>
</evidence>
<dbReference type="InterPro" id="IPR050395">
    <property type="entry name" value="4Fe4S_Ferredoxin_RnfB"/>
</dbReference>
<accession>A0A1H3ZMF4</accession>
<keyword evidence="15" id="KW-1185">Reference proteome</keyword>
<dbReference type="InterPro" id="IPR010207">
    <property type="entry name" value="Elect_transpt_cplx_RnfB/RsxB"/>
</dbReference>
<dbReference type="GO" id="GO:0005886">
    <property type="term" value="C:plasma membrane"/>
    <property type="evidence" value="ECO:0007669"/>
    <property type="project" value="UniProtKB-SubCell"/>
</dbReference>
<evidence type="ECO:0000256" key="9">
    <source>
        <dbReference type="ARBA" id="ARBA00023136"/>
    </source>
</evidence>
<evidence type="ECO:0000259" key="12">
    <source>
        <dbReference type="PROSITE" id="PS51379"/>
    </source>
</evidence>
<keyword evidence="11" id="KW-0812">Transmembrane</keyword>
<keyword evidence="3 10" id="KW-0479">Metal-binding</keyword>
<dbReference type="CDD" id="cd10549">
    <property type="entry name" value="MtMvhB_like"/>
    <property type="match status" value="1"/>
</dbReference>
<protein>
    <recommendedName>
        <fullName evidence="10">Ion-translocating oxidoreductase complex subunit B</fullName>
        <ecNumber evidence="10">7.-.-.-</ecNumber>
    </recommendedName>
    <alternativeName>
        <fullName evidence="10">Rnf electron transport complex subunit B</fullName>
    </alternativeName>
</protein>
<dbReference type="OrthoDB" id="9789936at2"/>
<keyword evidence="4 10" id="KW-0677">Repeat</keyword>
<feature type="binding site" evidence="10">
    <location>
        <position position="172"/>
    </location>
    <ligand>
        <name>[4Fe-4S] cluster</name>
        <dbReference type="ChEBI" id="CHEBI:49883"/>
        <label>3</label>
    </ligand>
</feature>
<feature type="domain" description="4Fe-4S" evidence="13">
    <location>
        <begin position="33"/>
        <end position="92"/>
    </location>
</feature>
<evidence type="ECO:0000256" key="10">
    <source>
        <dbReference type="HAMAP-Rule" id="MF_00463"/>
    </source>
</evidence>
<comment type="cofactor">
    <cofactor evidence="10">
        <name>[4Fe-4S] cluster</name>
        <dbReference type="ChEBI" id="CHEBI:49883"/>
    </cofactor>
    <text evidence="10">Binds 3 [4Fe-4S] clusters.</text>
</comment>
<comment type="subcellular location">
    <subcellularLocation>
        <location evidence="10">Cell membrane</location>
    </subcellularLocation>
</comment>
<dbReference type="GO" id="GO:0046872">
    <property type="term" value="F:metal ion binding"/>
    <property type="evidence" value="ECO:0007669"/>
    <property type="project" value="UniProtKB-KW"/>
</dbReference>
<feature type="domain" description="4Fe-4S ferredoxin-type" evidence="12">
    <location>
        <begin position="237"/>
        <end position="266"/>
    </location>
</feature>
<keyword evidence="8 10" id="KW-0411">Iron-sulfur</keyword>
<keyword evidence="2 10" id="KW-0004">4Fe-4S</keyword>
<feature type="binding site" evidence="10">
    <location>
        <position position="75"/>
    </location>
    <ligand>
        <name>[4Fe-4S] cluster</name>
        <dbReference type="ChEBI" id="CHEBI:49883"/>
        <label>1</label>
    </ligand>
</feature>
<sequence length="272" mass="27970">MLNDLLIPVLVLGGMGLIFGAGLAIASKVFEVKKDERIPLVRAALPGANCGGCGYPGCDALAEAIVKGDAPANACPVGGPSTAVEVGEIMGESVGNTDPQIACVHCNGDCEHAPTRADYYGIKNCREAMIASGGPKECRFGCMGMGSCVEACQFGALTMGDKGLPIVDPDACTACGKCIAACPKNLINLIPYDQVIHVDCRSTAKGKIVRTACTCGCIGCKACTKVCETGAITVTDNLAHINYDLCTQCGACVEKCPTGAVVKEDRIVKINS</sequence>
<dbReference type="EC" id="7.-.-.-" evidence="10"/>
<keyword evidence="7 10" id="KW-0408">Iron</keyword>
<feature type="domain" description="4Fe-4S ferredoxin-type" evidence="12">
    <location>
        <begin position="206"/>
        <end position="236"/>
    </location>
</feature>
<comment type="subunit">
    <text evidence="10">The complex is composed of six subunits: RnfA, RnfB, RnfC, RnfD, RnfE and RnfG.</text>
</comment>
<dbReference type="GO" id="GO:0051539">
    <property type="term" value="F:4 iron, 4 sulfur cluster binding"/>
    <property type="evidence" value="ECO:0007669"/>
    <property type="project" value="UniProtKB-UniRule"/>
</dbReference>
<evidence type="ECO:0000256" key="3">
    <source>
        <dbReference type="ARBA" id="ARBA00022723"/>
    </source>
</evidence>
<evidence type="ECO:0000256" key="6">
    <source>
        <dbReference type="ARBA" id="ARBA00022982"/>
    </source>
</evidence>
<keyword evidence="5 10" id="KW-1278">Translocase</keyword>
<dbReference type="PROSITE" id="PS51656">
    <property type="entry name" value="4FE4S"/>
    <property type="match status" value="1"/>
</dbReference>
<evidence type="ECO:0000259" key="13">
    <source>
        <dbReference type="PROSITE" id="PS51656"/>
    </source>
</evidence>
<dbReference type="AlphaFoldDB" id="A0A1H3ZMF4"/>
<dbReference type="PROSITE" id="PS00198">
    <property type="entry name" value="4FE4S_FER_1"/>
    <property type="match status" value="1"/>
</dbReference>
<evidence type="ECO:0000256" key="1">
    <source>
        <dbReference type="ARBA" id="ARBA00022448"/>
    </source>
</evidence>
<feature type="binding site" evidence="10">
    <location>
        <position position="58"/>
    </location>
    <ligand>
        <name>[4Fe-4S] cluster</name>
        <dbReference type="ChEBI" id="CHEBI:49883"/>
        <label>1</label>
    </ligand>
</feature>
<evidence type="ECO:0000256" key="7">
    <source>
        <dbReference type="ARBA" id="ARBA00023004"/>
    </source>
</evidence>
<proteinExistence type="inferred from homology"/>
<keyword evidence="9 10" id="KW-0472">Membrane</keyword>
<organism evidence="14 15">
    <name type="scientific">Eubacterium aggregans</name>
    <dbReference type="NCBI Taxonomy" id="81409"/>
    <lineage>
        <taxon>Bacteria</taxon>
        <taxon>Bacillati</taxon>
        <taxon>Bacillota</taxon>
        <taxon>Clostridia</taxon>
        <taxon>Eubacteriales</taxon>
        <taxon>Eubacteriaceae</taxon>
        <taxon>Eubacterium</taxon>
    </lineage>
</organism>
<dbReference type="Gene3D" id="3.30.70.20">
    <property type="match status" value="2"/>
</dbReference>
<dbReference type="InterPro" id="IPR017896">
    <property type="entry name" value="4Fe4S_Fe-S-bd"/>
</dbReference>
<keyword evidence="1 10" id="KW-0813">Transport</keyword>
<dbReference type="GO" id="GO:0009055">
    <property type="term" value="F:electron transfer activity"/>
    <property type="evidence" value="ECO:0007669"/>
    <property type="project" value="InterPro"/>
</dbReference>
<evidence type="ECO:0000313" key="15">
    <source>
        <dbReference type="Proteomes" id="UP000199394"/>
    </source>
</evidence>
<dbReference type="GO" id="GO:0022900">
    <property type="term" value="P:electron transport chain"/>
    <property type="evidence" value="ECO:0007669"/>
    <property type="project" value="UniProtKB-UniRule"/>
</dbReference>
<feature type="binding site" evidence="10">
    <location>
        <position position="175"/>
    </location>
    <ligand>
        <name>[4Fe-4S] cluster</name>
        <dbReference type="ChEBI" id="CHEBI:49883"/>
        <label>3</label>
    </ligand>
</feature>
<comment type="function">
    <text evidence="10">Part of a membrane-bound complex that couples electron transfer with translocation of ions across the membrane.</text>
</comment>
<evidence type="ECO:0000256" key="11">
    <source>
        <dbReference type="SAM" id="Phobius"/>
    </source>
</evidence>
<dbReference type="InterPro" id="IPR007202">
    <property type="entry name" value="4Fe-4S_dom"/>
</dbReference>
<keyword evidence="10" id="KW-1003">Cell membrane</keyword>
<dbReference type="SUPFAM" id="SSF54862">
    <property type="entry name" value="4Fe-4S ferredoxins"/>
    <property type="match status" value="1"/>
</dbReference>
<dbReference type="RefSeq" id="WP_090305835.1">
    <property type="nucleotide sequence ID" value="NZ_FNRK01000006.1"/>
</dbReference>